<dbReference type="AlphaFoldDB" id="A0A382NR31"/>
<accession>A0A382NR31</accession>
<keyword evidence="1" id="KW-1133">Transmembrane helix</keyword>
<feature type="transmembrane region" description="Helical" evidence="1">
    <location>
        <begin position="12"/>
        <end position="29"/>
    </location>
</feature>
<dbReference type="EMBL" id="UINC01102153">
    <property type="protein sequence ID" value="SVC63546.1"/>
    <property type="molecule type" value="Genomic_DNA"/>
</dbReference>
<organism evidence="2">
    <name type="scientific">marine metagenome</name>
    <dbReference type="NCBI Taxonomy" id="408172"/>
    <lineage>
        <taxon>unclassified sequences</taxon>
        <taxon>metagenomes</taxon>
        <taxon>ecological metagenomes</taxon>
    </lineage>
</organism>
<evidence type="ECO:0000313" key="2">
    <source>
        <dbReference type="EMBL" id="SVC63546.1"/>
    </source>
</evidence>
<keyword evidence="1" id="KW-0472">Membrane</keyword>
<keyword evidence="1" id="KW-0812">Transmembrane</keyword>
<name>A0A382NR31_9ZZZZ</name>
<evidence type="ECO:0000256" key="1">
    <source>
        <dbReference type="SAM" id="Phobius"/>
    </source>
</evidence>
<reference evidence="2" key="1">
    <citation type="submission" date="2018-05" db="EMBL/GenBank/DDBJ databases">
        <authorList>
            <person name="Lanie J.A."/>
            <person name="Ng W.-L."/>
            <person name="Kazmierczak K.M."/>
            <person name="Andrzejewski T.M."/>
            <person name="Davidsen T.M."/>
            <person name="Wayne K.J."/>
            <person name="Tettelin H."/>
            <person name="Glass J.I."/>
            <person name="Rusch D."/>
            <person name="Podicherti R."/>
            <person name="Tsui H.-C.T."/>
            <person name="Winkler M.E."/>
        </authorList>
    </citation>
    <scope>NUCLEOTIDE SEQUENCE</scope>
</reference>
<protein>
    <submittedName>
        <fullName evidence="2">Uncharacterized protein</fullName>
    </submittedName>
</protein>
<gene>
    <name evidence="2" type="ORF">METZ01_LOCUS316400</name>
</gene>
<sequence length="30" mass="3170">MDFITNLWASKLGKIGIIAAVAIVIILIAT</sequence>
<proteinExistence type="predicted"/>